<dbReference type="InterPro" id="IPR048366">
    <property type="entry name" value="TNP-like_GBD"/>
</dbReference>
<evidence type="ECO:0000313" key="3">
    <source>
        <dbReference type="Proteomes" id="UP000478052"/>
    </source>
</evidence>
<dbReference type="EMBL" id="VUJU01013777">
    <property type="protein sequence ID" value="KAF0703709.1"/>
    <property type="molecule type" value="Genomic_DNA"/>
</dbReference>
<feature type="non-terminal residue" evidence="2">
    <location>
        <position position="1"/>
    </location>
</feature>
<feature type="domain" description="Transposable element P transposase-like GTP-binding insertion" evidence="1">
    <location>
        <begin position="97"/>
        <end position="200"/>
    </location>
</feature>
<evidence type="ECO:0000313" key="2">
    <source>
        <dbReference type="EMBL" id="KAF0703709.1"/>
    </source>
</evidence>
<accession>A0A6G0VNZ7</accession>
<organism evidence="2 3">
    <name type="scientific">Aphis craccivora</name>
    <name type="common">Cowpea aphid</name>
    <dbReference type="NCBI Taxonomy" id="307492"/>
    <lineage>
        <taxon>Eukaryota</taxon>
        <taxon>Metazoa</taxon>
        <taxon>Ecdysozoa</taxon>
        <taxon>Arthropoda</taxon>
        <taxon>Hexapoda</taxon>
        <taxon>Insecta</taxon>
        <taxon>Pterygota</taxon>
        <taxon>Neoptera</taxon>
        <taxon>Paraneoptera</taxon>
        <taxon>Hemiptera</taxon>
        <taxon>Sternorrhyncha</taxon>
        <taxon>Aphidomorpha</taxon>
        <taxon>Aphidoidea</taxon>
        <taxon>Aphididae</taxon>
        <taxon>Aphidini</taxon>
        <taxon>Aphis</taxon>
        <taxon>Aphis</taxon>
    </lineage>
</organism>
<name>A0A6G0VNZ7_APHCR</name>
<dbReference type="Pfam" id="PF21788">
    <property type="entry name" value="TNP-like_GBD"/>
    <property type="match status" value="1"/>
</dbReference>
<evidence type="ECO:0000259" key="1">
    <source>
        <dbReference type="Pfam" id="PF21788"/>
    </source>
</evidence>
<sequence>LSTLRKWSSNFPIKTGVLDGVMAIMEKKGASMDEKDKITALSFDEVYIAHDIFFTALLKKLLVHTKSFSHDNPSFSHPITGRAVHVFADVPYLIKLLRNHFIDHGFLLDKKSLMRLSQSGDLMLTFKLTELHLRAKGHQRQKVRLTTQLFSHTVAKAFQYYGDKNALLPSNWEKCAEIIILVNNWFDLLNSQQPYGDNLNAYGLEIDEQNKLLDEMDNFIKTMLVHSIKSFIHFKRKFWEWVVLIHILIHWNSKENKDAECLLNACDMTEESNKLLDKESVFVGDVFNEAEIYFTQDNKIEASTITLHSDNRSININLNANNKDLELLNAFDLEMNELYPDNPWKMENLQYIAGSIAYKYRNKYPVLSNQIETNDSNDWTDYISKVQNEIPDNSVPDEVLACMIRTRTYIRIRELNRAKQQKTVKPNYKNSKIKKIVM</sequence>
<keyword evidence="3" id="KW-1185">Reference proteome</keyword>
<reference evidence="2 3" key="1">
    <citation type="submission" date="2019-08" db="EMBL/GenBank/DDBJ databases">
        <title>Whole genome of Aphis craccivora.</title>
        <authorList>
            <person name="Voronova N.V."/>
            <person name="Shulinski R.S."/>
            <person name="Bandarenka Y.V."/>
            <person name="Zhorov D.G."/>
            <person name="Warner D."/>
        </authorList>
    </citation>
    <scope>NUCLEOTIDE SEQUENCE [LARGE SCALE GENOMIC DNA]</scope>
    <source>
        <strain evidence="2">180601</strain>
        <tissue evidence="2">Whole Body</tissue>
    </source>
</reference>
<gene>
    <name evidence="2" type="ORF">FWK35_00029770</name>
</gene>
<dbReference type="AlphaFoldDB" id="A0A6G0VNZ7"/>
<protein>
    <recommendedName>
        <fullName evidence="1">Transposable element P transposase-like GTP-binding insertion domain-containing protein</fullName>
    </recommendedName>
</protein>
<comment type="caution">
    <text evidence="2">The sequence shown here is derived from an EMBL/GenBank/DDBJ whole genome shotgun (WGS) entry which is preliminary data.</text>
</comment>
<dbReference type="Proteomes" id="UP000478052">
    <property type="component" value="Unassembled WGS sequence"/>
</dbReference>
<proteinExistence type="predicted"/>
<dbReference type="OrthoDB" id="7555100at2759"/>